<sequence length="240" mass="26420">GEIECQCCFCEYPFSQMVQCPEAHLFCTTCLTTYASTQLAASSASLLCMSSSSSSSGAPCNLPFPASELQRCLPPKLMELYERVTAAKAVEAAGLEGLEGCPFCDWVCVMEVPVEDGRGGGERLFRCGNVDRCGVVSCRRCKKKNHLPKSCEEFEKDRHLDGRHAIEEAMTAALMRNCPKCKKAFIKEMGCNKMTCPNCRTLSCYICRKAITGYEHFDQRQPGRPAAAGSSKDAKCLLWD</sequence>
<dbReference type="SUPFAM" id="SSF57850">
    <property type="entry name" value="RING/U-box"/>
    <property type="match status" value="1"/>
</dbReference>
<dbReference type="PANTHER" id="PTHR22770:SF47">
    <property type="entry name" value="E3 UBIQUITIN-PROTEIN LIGASE RNF216"/>
    <property type="match status" value="1"/>
</dbReference>
<keyword evidence="4" id="KW-0677">Repeat</keyword>
<dbReference type="Pfam" id="PF26200">
    <property type="entry name" value="Rcat_RNF216"/>
    <property type="match status" value="1"/>
</dbReference>
<feature type="non-terminal residue" evidence="9">
    <location>
        <position position="240"/>
    </location>
</feature>
<dbReference type="AlphaFoldDB" id="A0A9P6D0V7"/>
<protein>
    <recommendedName>
        <fullName evidence="8">RING-type domain-containing protein</fullName>
    </recommendedName>
</protein>
<dbReference type="PANTHER" id="PTHR22770">
    <property type="entry name" value="UBIQUITIN CONJUGATING ENZYME 7 INTERACTING PROTEIN-RELATED"/>
    <property type="match status" value="1"/>
</dbReference>
<dbReference type="GO" id="GO:0016740">
    <property type="term" value="F:transferase activity"/>
    <property type="evidence" value="ECO:0007669"/>
    <property type="project" value="UniProtKB-KW"/>
</dbReference>
<dbReference type="InterPro" id="IPR047545">
    <property type="entry name" value="BRcat_RBR_RNF216"/>
</dbReference>
<keyword evidence="5" id="KW-0863">Zinc-finger</keyword>
<proteinExistence type="predicted"/>
<feature type="non-terminal residue" evidence="9">
    <location>
        <position position="1"/>
    </location>
</feature>
<keyword evidence="7" id="KW-0862">Zinc</keyword>
<comment type="caution">
    <text evidence="9">The sequence shown here is derived from an EMBL/GenBank/DDBJ whole genome shotgun (WGS) entry which is preliminary data.</text>
</comment>
<name>A0A9P6D0V7_9AGAR</name>
<dbReference type="CDD" id="cd20339">
    <property type="entry name" value="BRcat_RBR_RNF216"/>
    <property type="match status" value="1"/>
</dbReference>
<dbReference type="Gene3D" id="1.20.120.1750">
    <property type="match status" value="1"/>
</dbReference>
<comment type="pathway">
    <text evidence="1">Protein modification; protein ubiquitination.</text>
</comment>
<dbReference type="InterPro" id="IPR013083">
    <property type="entry name" value="Znf_RING/FYVE/PHD"/>
</dbReference>
<dbReference type="InterPro" id="IPR051628">
    <property type="entry name" value="LUBAC_E3_Ligases"/>
</dbReference>
<dbReference type="CDD" id="cd20353">
    <property type="entry name" value="Rcat_RBR_RNF216"/>
    <property type="match status" value="1"/>
</dbReference>
<evidence type="ECO:0000256" key="3">
    <source>
        <dbReference type="ARBA" id="ARBA00022723"/>
    </source>
</evidence>
<keyword evidence="2" id="KW-0808">Transferase</keyword>
<keyword evidence="6" id="KW-0833">Ubl conjugation pathway</keyword>
<evidence type="ECO:0000313" key="10">
    <source>
        <dbReference type="Proteomes" id="UP000807469"/>
    </source>
</evidence>
<evidence type="ECO:0000256" key="1">
    <source>
        <dbReference type="ARBA" id="ARBA00004906"/>
    </source>
</evidence>
<dbReference type="Proteomes" id="UP000807469">
    <property type="component" value="Unassembled WGS sequence"/>
</dbReference>
<dbReference type="InterPro" id="IPR044066">
    <property type="entry name" value="TRIAD_supradom"/>
</dbReference>
<dbReference type="OrthoDB" id="10009520at2759"/>
<keyword evidence="3" id="KW-0479">Metal-binding</keyword>
<evidence type="ECO:0000256" key="6">
    <source>
        <dbReference type="ARBA" id="ARBA00022786"/>
    </source>
</evidence>
<evidence type="ECO:0000259" key="8">
    <source>
        <dbReference type="PROSITE" id="PS51873"/>
    </source>
</evidence>
<dbReference type="InterPro" id="IPR002867">
    <property type="entry name" value="IBR_dom"/>
</dbReference>
<evidence type="ECO:0000313" key="9">
    <source>
        <dbReference type="EMBL" id="KAF9479665.1"/>
    </source>
</evidence>
<feature type="domain" description="RING-type" evidence="8">
    <location>
        <begin position="1"/>
        <end position="227"/>
    </location>
</feature>
<dbReference type="InterPro" id="IPR047546">
    <property type="entry name" value="Rcat_RBR_RNF216"/>
</dbReference>
<evidence type="ECO:0000256" key="5">
    <source>
        <dbReference type="ARBA" id="ARBA00022771"/>
    </source>
</evidence>
<organism evidence="9 10">
    <name type="scientific">Pholiota conissans</name>
    <dbReference type="NCBI Taxonomy" id="109636"/>
    <lineage>
        <taxon>Eukaryota</taxon>
        <taxon>Fungi</taxon>
        <taxon>Dikarya</taxon>
        <taxon>Basidiomycota</taxon>
        <taxon>Agaricomycotina</taxon>
        <taxon>Agaricomycetes</taxon>
        <taxon>Agaricomycetidae</taxon>
        <taxon>Agaricales</taxon>
        <taxon>Agaricineae</taxon>
        <taxon>Strophariaceae</taxon>
        <taxon>Pholiota</taxon>
    </lineage>
</organism>
<dbReference type="PROSITE" id="PS51873">
    <property type="entry name" value="TRIAD"/>
    <property type="match status" value="1"/>
</dbReference>
<accession>A0A9P6D0V7</accession>
<evidence type="ECO:0000256" key="7">
    <source>
        <dbReference type="ARBA" id="ARBA00022833"/>
    </source>
</evidence>
<dbReference type="GO" id="GO:0008270">
    <property type="term" value="F:zinc ion binding"/>
    <property type="evidence" value="ECO:0007669"/>
    <property type="project" value="UniProtKB-KW"/>
</dbReference>
<dbReference type="Gene3D" id="3.30.40.10">
    <property type="entry name" value="Zinc/RING finger domain, C3HC4 (zinc finger)"/>
    <property type="match status" value="1"/>
</dbReference>
<reference evidence="9" key="1">
    <citation type="submission" date="2020-11" db="EMBL/GenBank/DDBJ databases">
        <authorList>
            <consortium name="DOE Joint Genome Institute"/>
            <person name="Ahrendt S."/>
            <person name="Riley R."/>
            <person name="Andreopoulos W."/>
            <person name="Labutti K."/>
            <person name="Pangilinan J."/>
            <person name="Ruiz-Duenas F.J."/>
            <person name="Barrasa J.M."/>
            <person name="Sanchez-Garcia M."/>
            <person name="Camarero S."/>
            <person name="Miyauchi S."/>
            <person name="Serrano A."/>
            <person name="Linde D."/>
            <person name="Babiker R."/>
            <person name="Drula E."/>
            <person name="Ayuso-Fernandez I."/>
            <person name="Pacheco R."/>
            <person name="Padilla G."/>
            <person name="Ferreira P."/>
            <person name="Barriuso J."/>
            <person name="Kellner H."/>
            <person name="Castanera R."/>
            <person name="Alfaro M."/>
            <person name="Ramirez L."/>
            <person name="Pisabarro A.G."/>
            <person name="Kuo A."/>
            <person name="Tritt A."/>
            <person name="Lipzen A."/>
            <person name="He G."/>
            <person name="Yan M."/>
            <person name="Ng V."/>
            <person name="Cullen D."/>
            <person name="Martin F."/>
            <person name="Rosso M.-N."/>
            <person name="Henrissat B."/>
            <person name="Hibbett D."/>
            <person name="Martinez A.T."/>
            <person name="Grigoriev I.V."/>
        </authorList>
    </citation>
    <scope>NUCLEOTIDE SEQUENCE</scope>
    <source>
        <strain evidence="9">CIRM-BRFM 674</strain>
    </source>
</reference>
<dbReference type="SMART" id="SM00647">
    <property type="entry name" value="IBR"/>
    <property type="match status" value="2"/>
</dbReference>
<evidence type="ECO:0000256" key="2">
    <source>
        <dbReference type="ARBA" id="ARBA00022679"/>
    </source>
</evidence>
<dbReference type="EMBL" id="MU155208">
    <property type="protein sequence ID" value="KAF9479665.1"/>
    <property type="molecule type" value="Genomic_DNA"/>
</dbReference>
<keyword evidence="10" id="KW-1185">Reference proteome</keyword>
<evidence type="ECO:0000256" key="4">
    <source>
        <dbReference type="ARBA" id="ARBA00022737"/>
    </source>
</evidence>
<gene>
    <name evidence="9" type="ORF">BDN70DRAFT_767517</name>
</gene>